<dbReference type="InterPro" id="IPR004367">
    <property type="entry name" value="Cyclin_C-dom"/>
</dbReference>
<organism evidence="6 7">
    <name type="scientific">Scleropages formosus</name>
    <name type="common">Asian bonytongue</name>
    <name type="synonym">Osteoglossum formosum</name>
    <dbReference type="NCBI Taxonomy" id="113540"/>
    <lineage>
        <taxon>Eukaryota</taxon>
        <taxon>Metazoa</taxon>
        <taxon>Chordata</taxon>
        <taxon>Craniata</taxon>
        <taxon>Vertebrata</taxon>
        <taxon>Euteleostomi</taxon>
        <taxon>Actinopterygii</taxon>
        <taxon>Neopterygii</taxon>
        <taxon>Teleostei</taxon>
        <taxon>Osteoglossocephala</taxon>
        <taxon>Osteoglossomorpha</taxon>
        <taxon>Osteoglossiformes</taxon>
        <taxon>Osteoglossidae</taxon>
        <taxon>Scleropages</taxon>
    </lineage>
</organism>
<dbReference type="SMART" id="SM00385">
    <property type="entry name" value="CYCLIN"/>
    <property type="match status" value="2"/>
</dbReference>
<dbReference type="GeneTree" id="ENSGT00940000167404"/>
<evidence type="ECO:0000313" key="6">
    <source>
        <dbReference type="Ensembl" id="ENSSFOP00015024838.2"/>
    </source>
</evidence>
<dbReference type="Gene3D" id="1.10.472.10">
    <property type="entry name" value="Cyclin-like"/>
    <property type="match status" value="2"/>
</dbReference>
<evidence type="ECO:0000259" key="4">
    <source>
        <dbReference type="SMART" id="SM00385"/>
    </source>
</evidence>
<evidence type="ECO:0000256" key="3">
    <source>
        <dbReference type="SAM" id="MobiDB-lite"/>
    </source>
</evidence>
<dbReference type="OrthoDB" id="306099at2759"/>
<reference evidence="6" key="3">
    <citation type="submission" date="2025-09" db="UniProtKB">
        <authorList>
            <consortium name="Ensembl"/>
        </authorList>
    </citation>
    <scope>IDENTIFICATION</scope>
</reference>
<proteinExistence type="inferred from homology"/>
<feature type="region of interest" description="Disordered" evidence="3">
    <location>
        <begin position="269"/>
        <end position="294"/>
    </location>
</feature>
<name>A0A8C9S0P4_SCLFO</name>
<dbReference type="SMART" id="SM01332">
    <property type="entry name" value="Cyclin_C"/>
    <property type="match status" value="1"/>
</dbReference>
<evidence type="ECO:0000313" key="7">
    <source>
        <dbReference type="Proteomes" id="UP000694397"/>
    </source>
</evidence>
<keyword evidence="1 2" id="KW-0195">Cyclin</keyword>
<gene>
    <name evidence="6" type="primary">ccndx</name>
</gene>
<evidence type="ECO:0000259" key="5">
    <source>
        <dbReference type="SMART" id="SM01332"/>
    </source>
</evidence>
<dbReference type="PANTHER" id="PTHR10177">
    <property type="entry name" value="CYCLINS"/>
    <property type="match status" value="1"/>
</dbReference>
<feature type="compositionally biased region" description="Basic and acidic residues" evidence="3">
    <location>
        <begin position="279"/>
        <end position="294"/>
    </location>
</feature>
<sequence length="294" mass="32184">MSVSLWSEETSEVLRGPGVCRKRVVEGLLQLEEKYLPSPLYITLIQRDPDTREALAKWTLEVCREHRCAESVFLLAVSLLDRYLSTSLSLPVSPTCLTAACILIASKLIGNKAVSPGYLSKAANSNFLPGHLLDMESIVLATLRWDVATVTASDFLPHFLSALSENEDGQRTGHTEGFLSSVRSLSDTLVALCVCDAHLLGTPPSLVAAAALSSACRALGNKAPEMDTITTLLAGLCQTEKVVVQYYSELIDSISTERLRSREKQVWDLDGDKQDEEVKDDRAGTPTDLREIQF</sequence>
<feature type="domain" description="Cyclin-like" evidence="4">
    <location>
        <begin position="57"/>
        <end position="141"/>
    </location>
</feature>
<dbReference type="AlphaFoldDB" id="A0A8C9S0P4"/>
<dbReference type="Pfam" id="PF02984">
    <property type="entry name" value="Cyclin_C"/>
    <property type="match status" value="1"/>
</dbReference>
<feature type="domain" description="Cyclin C-terminal" evidence="5">
    <location>
        <begin position="150"/>
        <end position="288"/>
    </location>
</feature>
<evidence type="ECO:0000256" key="2">
    <source>
        <dbReference type="RuleBase" id="RU000383"/>
    </source>
</evidence>
<dbReference type="Ensembl" id="ENSSFOT00015025109.2">
    <property type="protein sequence ID" value="ENSSFOP00015024838.2"/>
    <property type="gene ID" value="ENSSFOG00015015967.2"/>
</dbReference>
<dbReference type="InterPro" id="IPR036915">
    <property type="entry name" value="Cyclin-like_sf"/>
</dbReference>
<keyword evidence="7" id="KW-1185">Reference proteome</keyword>
<reference evidence="6" key="2">
    <citation type="submission" date="2025-08" db="UniProtKB">
        <authorList>
            <consortium name="Ensembl"/>
        </authorList>
    </citation>
    <scope>IDENTIFICATION</scope>
</reference>
<evidence type="ECO:0000256" key="1">
    <source>
        <dbReference type="ARBA" id="ARBA00023127"/>
    </source>
</evidence>
<dbReference type="SUPFAM" id="SSF47954">
    <property type="entry name" value="Cyclin-like"/>
    <property type="match status" value="2"/>
</dbReference>
<feature type="domain" description="Cyclin-like" evidence="4">
    <location>
        <begin position="154"/>
        <end position="252"/>
    </location>
</feature>
<dbReference type="Pfam" id="PF00134">
    <property type="entry name" value="Cyclin_N"/>
    <property type="match status" value="1"/>
</dbReference>
<dbReference type="Proteomes" id="UP000694397">
    <property type="component" value="Chromosome 20"/>
</dbReference>
<accession>A0A8C9S0P4</accession>
<dbReference type="InterPro" id="IPR006671">
    <property type="entry name" value="Cyclin_N"/>
</dbReference>
<reference evidence="6 7" key="1">
    <citation type="submission" date="2019-04" db="EMBL/GenBank/DDBJ databases">
        <authorList>
            <consortium name="Wellcome Sanger Institute Data Sharing"/>
        </authorList>
    </citation>
    <scope>NUCLEOTIDE SEQUENCE [LARGE SCALE GENOMIC DNA]</scope>
</reference>
<dbReference type="InterPro" id="IPR013763">
    <property type="entry name" value="Cyclin-like_dom"/>
</dbReference>
<protein>
    <submittedName>
        <fullName evidence="6">Cyclin Dx</fullName>
    </submittedName>
</protein>
<comment type="similarity">
    <text evidence="2">Belongs to the cyclin family.</text>
</comment>
<dbReference type="InterPro" id="IPR039361">
    <property type="entry name" value="Cyclin"/>
</dbReference>